<feature type="transmembrane region" description="Helical" evidence="4">
    <location>
        <begin position="310"/>
        <end position="332"/>
    </location>
</feature>
<evidence type="ECO:0000256" key="4">
    <source>
        <dbReference type="SAM" id="Phobius"/>
    </source>
</evidence>
<feature type="non-terminal residue" evidence="6">
    <location>
        <position position="591"/>
    </location>
</feature>
<dbReference type="Gene3D" id="1.20.5.1930">
    <property type="match status" value="1"/>
</dbReference>
<keyword evidence="1" id="KW-0808">Transferase</keyword>
<protein>
    <submittedName>
        <fullName evidence="6">Histidine kinase</fullName>
    </submittedName>
</protein>
<sequence length="591" mass="64632">MLRWSATRSGPGVGRLKAAITLTHWRPGLGLGAWALATVYVLAFLIPSVAWIIRQSLPGHESLGHKYLVETVGLPTAALLMTLALIFAAFAGLLVWLRPRDGMVRLVALTLLCVGTVETGLTDHLIAPDLNSVPERWLLPVLLLRALEMSTALILLYVYPDGRFRPAWTRPLSALWVGLTLAWALWPELPYNVLYGPTWRATPLPSIAFSLFWIMTGLAARLGRQREDRTQHPGLAPVSHSMVVLAFGLLAYYSLFLLPPPAGWTRLDRALLNARLLSLTLGWFPVALFRSMLRHGLHDGERLVGRALTGVLLGGVVAGAYLLIMLGVAQTFHLGDTLTLSVLATVFATLLFAPLRDLIQRRVNRFLYGERDQPMTALRTLTEQLAQARTPQGALAVLAQTTAETLKLPYLCLEAPEIPFRLELGRRGTVSEAFALLADGAEVGQLVVCAGAPLSRDVRAMLQTVAQQAAQAVQNWQLAVQVQQSRQTLVGAREDERRRLRRELHDGLGPTLAAQTLRIGSARLLLPRDPVAVAGLLSQLESDVQRAIGDVRRVVEDLRPPALDDLGLLGALERVITELSAGLSVQVRVEA</sequence>
<dbReference type="PANTHER" id="PTHR24421">
    <property type="entry name" value="NITRATE/NITRITE SENSOR PROTEIN NARX-RELATED"/>
    <property type="match status" value="1"/>
</dbReference>
<proteinExistence type="predicted"/>
<evidence type="ECO:0000313" key="7">
    <source>
        <dbReference type="Proteomes" id="UP000199223"/>
    </source>
</evidence>
<dbReference type="Pfam" id="PF07730">
    <property type="entry name" value="HisKA_3"/>
    <property type="match status" value="1"/>
</dbReference>
<organism evidence="6 7">
    <name type="scientific">Deinococcus reticulitermitis</name>
    <dbReference type="NCBI Taxonomy" id="856736"/>
    <lineage>
        <taxon>Bacteria</taxon>
        <taxon>Thermotogati</taxon>
        <taxon>Deinococcota</taxon>
        <taxon>Deinococci</taxon>
        <taxon>Deinococcales</taxon>
        <taxon>Deinococcaceae</taxon>
        <taxon>Deinococcus</taxon>
    </lineage>
</organism>
<feature type="transmembrane region" description="Helical" evidence="4">
    <location>
        <begin position="31"/>
        <end position="53"/>
    </location>
</feature>
<feature type="transmembrane region" description="Helical" evidence="4">
    <location>
        <begin position="270"/>
        <end position="289"/>
    </location>
</feature>
<keyword evidence="4" id="KW-0812">Transmembrane</keyword>
<dbReference type="EMBL" id="FNZA01000044">
    <property type="protein sequence ID" value="SEJ93814.1"/>
    <property type="molecule type" value="Genomic_DNA"/>
</dbReference>
<feature type="transmembrane region" description="Helical" evidence="4">
    <location>
        <begin position="235"/>
        <end position="258"/>
    </location>
</feature>
<keyword evidence="2 6" id="KW-0418">Kinase</keyword>
<feature type="transmembrane region" description="Helical" evidence="4">
    <location>
        <begin position="142"/>
        <end position="160"/>
    </location>
</feature>
<dbReference type="GO" id="GO:0016020">
    <property type="term" value="C:membrane"/>
    <property type="evidence" value="ECO:0007669"/>
    <property type="project" value="InterPro"/>
</dbReference>
<evidence type="ECO:0000313" key="6">
    <source>
        <dbReference type="EMBL" id="SEJ93814.1"/>
    </source>
</evidence>
<dbReference type="InterPro" id="IPR050482">
    <property type="entry name" value="Sensor_HK_TwoCompSys"/>
</dbReference>
<keyword evidence="4" id="KW-0472">Membrane</keyword>
<name>A0A1H7CXB1_9DEIO</name>
<evidence type="ECO:0000256" key="3">
    <source>
        <dbReference type="ARBA" id="ARBA00023012"/>
    </source>
</evidence>
<reference evidence="7" key="1">
    <citation type="submission" date="2016-10" db="EMBL/GenBank/DDBJ databases">
        <authorList>
            <person name="Varghese N."/>
            <person name="Submissions S."/>
        </authorList>
    </citation>
    <scope>NUCLEOTIDE SEQUENCE [LARGE SCALE GENOMIC DNA]</scope>
    <source>
        <strain evidence="7">CGMCC 1.10218</strain>
    </source>
</reference>
<evidence type="ECO:0000259" key="5">
    <source>
        <dbReference type="Pfam" id="PF07730"/>
    </source>
</evidence>
<dbReference type="Proteomes" id="UP000199223">
    <property type="component" value="Unassembled WGS sequence"/>
</dbReference>
<evidence type="ECO:0000256" key="2">
    <source>
        <dbReference type="ARBA" id="ARBA00022777"/>
    </source>
</evidence>
<keyword evidence="3" id="KW-0902">Two-component regulatory system</keyword>
<keyword evidence="7" id="KW-1185">Reference proteome</keyword>
<accession>A0A1H7CXB1</accession>
<feature type="transmembrane region" description="Helical" evidence="4">
    <location>
        <begin position="206"/>
        <end position="223"/>
    </location>
</feature>
<feature type="transmembrane region" description="Helical" evidence="4">
    <location>
        <begin position="338"/>
        <end position="355"/>
    </location>
</feature>
<evidence type="ECO:0000256" key="1">
    <source>
        <dbReference type="ARBA" id="ARBA00022679"/>
    </source>
</evidence>
<keyword evidence="4" id="KW-1133">Transmembrane helix</keyword>
<feature type="transmembrane region" description="Helical" evidence="4">
    <location>
        <begin position="167"/>
        <end position="186"/>
    </location>
</feature>
<feature type="transmembrane region" description="Helical" evidence="4">
    <location>
        <begin position="104"/>
        <end position="122"/>
    </location>
</feature>
<feature type="transmembrane region" description="Helical" evidence="4">
    <location>
        <begin position="73"/>
        <end position="97"/>
    </location>
</feature>
<dbReference type="STRING" id="856736.SAMN04488058_1441"/>
<dbReference type="GO" id="GO:0000155">
    <property type="term" value="F:phosphorelay sensor kinase activity"/>
    <property type="evidence" value="ECO:0007669"/>
    <property type="project" value="InterPro"/>
</dbReference>
<dbReference type="InterPro" id="IPR011712">
    <property type="entry name" value="Sig_transdc_His_kin_sub3_dim/P"/>
</dbReference>
<dbReference type="OrthoDB" id="227596at2"/>
<dbReference type="GO" id="GO:0046983">
    <property type="term" value="F:protein dimerization activity"/>
    <property type="evidence" value="ECO:0007669"/>
    <property type="project" value="InterPro"/>
</dbReference>
<gene>
    <name evidence="6" type="ORF">SAMN04488058_1441</name>
</gene>
<feature type="domain" description="Signal transduction histidine kinase subgroup 3 dimerisation and phosphoacceptor" evidence="5">
    <location>
        <begin position="496"/>
        <end position="563"/>
    </location>
</feature>
<dbReference type="AlphaFoldDB" id="A0A1H7CXB1"/>